<evidence type="ECO:0000259" key="1">
    <source>
        <dbReference type="Pfam" id="PF07045"/>
    </source>
</evidence>
<protein>
    <submittedName>
        <fullName evidence="2">DUF1330 domain-containing protein</fullName>
    </submittedName>
</protein>
<dbReference type="Proteomes" id="UP000503540">
    <property type="component" value="Chromosome"/>
</dbReference>
<evidence type="ECO:0000313" key="3">
    <source>
        <dbReference type="Proteomes" id="UP000503540"/>
    </source>
</evidence>
<feature type="domain" description="DUF1330" evidence="1">
    <location>
        <begin position="2"/>
        <end position="95"/>
    </location>
</feature>
<gene>
    <name evidence="2" type="ORF">F5544_20920</name>
</gene>
<dbReference type="PANTHER" id="PTHR41521">
    <property type="match status" value="1"/>
</dbReference>
<dbReference type="EMBL" id="CP046172">
    <property type="protein sequence ID" value="QIS12047.1"/>
    <property type="molecule type" value="Genomic_DNA"/>
</dbReference>
<dbReference type="InterPro" id="IPR010753">
    <property type="entry name" value="DUF1330"/>
</dbReference>
<proteinExistence type="predicted"/>
<dbReference type="PANTHER" id="PTHR41521:SF4">
    <property type="entry name" value="BLR0684 PROTEIN"/>
    <property type="match status" value="1"/>
</dbReference>
<dbReference type="RefSeq" id="WP_167474785.1">
    <property type="nucleotide sequence ID" value="NZ_CP046172.1"/>
</dbReference>
<dbReference type="AlphaFoldDB" id="A0A6G9YG54"/>
<dbReference type="Gene3D" id="3.30.70.100">
    <property type="match status" value="1"/>
</dbReference>
<name>A0A6G9YG54_9NOCA</name>
<sequence length="103" mass="11740">MSVYVVVDSTVIDAQRALEYRKLAEPTIEHFGGRYRIQGATPESAEGAWPADRVLTMIEFPDMAQVRRWYHSEEYQKAKRAREGALDVRLLFVEGGTAPWPAE</sequence>
<organism evidence="2 3">
    <name type="scientific">Nocardia arthritidis</name>
    <dbReference type="NCBI Taxonomy" id="228602"/>
    <lineage>
        <taxon>Bacteria</taxon>
        <taxon>Bacillati</taxon>
        <taxon>Actinomycetota</taxon>
        <taxon>Actinomycetes</taxon>
        <taxon>Mycobacteriales</taxon>
        <taxon>Nocardiaceae</taxon>
        <taxon>Nocardia</taxon>
    </lineage>
</organism>
<reference evidence="2 3" key="1">
    <citation type="journal article" date="2019" name="ACS Chem. Biol.">
        <title>Identification and Mobilization of a Cryptic Antibiotic Biosynthesis Gene Locus from a Human-Pathogenic Nocardia Isolate.</title>
        <authorList>
            <person name="Herisse M."/>
            <person name="Ishida K."/>
            <person name="Porter J.L."/>
            <person name="Howden B."/>
            <person name="Hertweck C."/>
            <person name="Stinear T.P."/>
            <person name="Pidot S.J."/>
        </authorList>
    </citation>
    <scope>NUCLEOTIDE SEQUENCE [LARGE SCALE GENOMIC DNA]</scope>
    <source>
        <strain evidence="2 3">AUSMDU00012717</strain>
    </source>
</reference>
<dbReference type="KEGG" id="nah:F5544_20920"/>
<dbReference type="InterPro" id="IPR011008">
    <property type="entry name" value="Dimeric_a/b-barrel"/>
</dbReference>
<keyword evidence="3" id="KW-1185">Reference proteome</keyword>
<dbReference type="Pfam" id="PF07045">
    <property type="entry name" value="DUF1330"/>
    <property type="match status" value="1"/>
</dbReference>
<dbReference type="SUPFAM" id="SSF54909">
    <property type="entry name" value="Dimeric alpha+beta barrel"/>
    <property type="match status" value="1"/>
</dbReference>
<evidence type="ECO:0000313" key="2">
    <source>
        <dbReference type="EMBL" id="QIS12047.1"/>
    </source>
</evidence>
<accession>A0A6G9YG54</accession>